<organism evidence="1 2">
    <name type="scientific">Cohnella silvisoli</name>
    <dbReference type="NCBI Taxonomy" id="2873699"/>
    <lineage>
        <taxon>Bacteria</taxon>
        <taxon>Bacillati</taxon>
        <taxon>Bacillota</taxon>
        <taxon>Bacilli</taxon>
        <taxon>Bacillales</taxon>
        <taxon>Paenibacillaceae</taxon>
        <taxon>Cohnella</taxon>
    </lineage>
</organism>
<protein>
    <recommendedName>
        <fullName evidence="3">Pentapeptide repeat-containing protein</fullName>
    </recommendedName>
</protein>
<accession>A0ABV1L452</accession>
<sequence length="93" mass="11162">MEGAFNQFGDRYRNCYFAHYIFQITACFAVDVRRINLVCYHHLANLEVAELTIPNDIEWTNSDIDFSQTRDHGKILSKDHFDFRRSRYLAWPR</sequence>
<comment type="caution">
    <text evidence="1">The sequence shown here is derived from an EMBL/GenBank/DDBJ whole genome shotgun (WGS) entry which is preliminary data.</text>
</comment>
<gene>
    <name evidence="1" type="ORF">QJS35_32355</name>
</gene>
<keyword evidence="2" id="KW-1185">Reference proteome</keyword>
<dbReference type="Proteomes" id="UP001493487">
    <property type="component" value="Unassembled WGS sequence"/>
</dbReference>
<name>A0ABV1L452_9BACL</name>
<evidence type="ECO:0008006" key="3">
    <source>
        <dbReference type="Google" id="ProtNLM"/>
    </source>
</evidence>
<proteinExistence type="predicted"/>
<evidence type="ECO:0000313" key="1">
    <source>
        <dbReference type="EMBL" id="MEQ4487081.1"/>
    </source>
</evidence>
<dbReference type="EMBL" id="JASKHM010000028">
    <property type="protein sequence ID" value="MEQ4487081.1"/>
    <property type="molecule type" value="Genomic_DNA"/>
</dbReference>
<reference evidence="1 2" key="1">
    <citation type="journal article" date="2023" name="Genome Announc.">
        <title>Pan-Genome Analyses of the Genus Cohnella and Proposal of the Novel Species Cohnella silvisoli sp. nov., Isolated from Forest Soil.</title>
        <authorList>
            <person name="Wang C."/>
            <person name="Mao L."/>
            <person name="Bao G."/>
            <person name="Zhu H."/>
        </authorList>
    </citation>
    <scope>NUCLEOTIDE SEQUENCE [LARGE SCALE GENOMIC DNA]</scope>
    <source>
        <strain evidence="1 2">NL03-T5-1</strain>
    </source>
</reference>
<dbReference type="RefSeq" id="WP_232190083.1">
    <property type="nucleotide sequence ID" value="NZ_JAIOAP010000027.1"/>
</dbReference>
<evidence type="ECO:0000313" key="2">
    <source>
        <dbReference type="Proteomes" id="UP001493487"/>
    </source>
</evidence>